<dbReference type="RefSeq" id="WP_345428805.1">
    <property type="nucleotide sequence ID" value="NZ_BAABHK010000001.1"/>
</dbReference>
<sequence>MTDLILSSVQGRAAEIRTRLKRFKLVFIQCGAAFEVLREPLLAALGGTVLDAANFAGTVGPVELPAGPVILDGLEAFARDGKAGGATLGGLRAKVNELRDDDAEICLVSRVPKISFAPVVGSNLLDDASWHCLPLLEPHECLAEVRHSPASALPSVGLGHQPDVDLVLRASLDELGVNVLTDLDFAIFEAKHDVSFIAEVEPGVAEAMRGAGLAHVVDDVLRFTAPVPFWKFMNAVADAVAAVVGPQVDLPAVSGGLWEIERTIRKILRDAAIRDSGARWRKNLFNEAIAKNVLERARNDVNVTAVSVSQLRDPIEWLSLGELLEVVQSSRFNGLSWDAIAWKHFAQDIMPIRNRISHMRLLKKGDRATVRMWVNRVTTNLS</sequence>
<accession>A0ABP8TZS8</accession>
<dbReference type="Proteomes" id="UP001501442">
    <property type="component" value="Unassembled WGS sequence"/>
</dbReference>
<evidence type="ECO:0000313" key="1">
    <source>
        <dbReference type="EMBL" id="GAA4620463.1"/>
    </source>
</evidence>
<gene>
    <name evidence="1" type="ORF">GCM10023196_004560</name>
</gene>
<reference evidence="2" key="1">
    <citation type="journal article" date="2019" name="Int. J. Syst. Evol. Microbiol.">
        <title>The Global Catalogue of Microorganisms (GCM) 10K type strain sequencing project: providing services to taxonomists for standard genome sequencing and annotation.</title>
        <authorList>
            <consortium name="The Broad Institute Genomics Platform"/>
            <consortium name="The Broad Institute Genome Sequencing Center for Infectious Disease"/>
            <person name="Wu L."/>
            <person name="Ma J."/>
        </authorList>
    </citation>
    <scope>NUCLEOTIDE SEQUENCE [LARGE SCALE GENOMIC DNA]</scope>
    <source>
        <strain evidence="2">JCM 17939</strain>
    </source>
</reference>
<proteinExistence type="predicted"/>
<comment type="caution">
    <text evidence="1">The sequence shown here is derived from an EMBL/GenBank/DDBJ whole genome shotgun (WGS) entry which is preliminary data.</text>
</comment>
<name>A0ABP8TZS8_9ACTN</name>
<evidence type="ECO:0008006" key="3">
    <source>
        <dbReference type="Google" id="ProtNLM"/>
    </source>
</evidence>
<evidence type="ECO:0000313" key="2">
    <source>
        <dbReference type="Proteomes" id="UP001501442"/>
    </source>
</evidence>
<keyword evidence="2" id="KW-1185">Reference proteome</keyword>
<organism evidence="1 2">
    <name type="scientific">Actinoallomurus vinaceus</name>
    <dbReference type="NCBI Taxonomy" id="1080074"/>
    <lineage>
        <taxon>Bacteria</taxon>
        <taxon>Bacillati</taxon>
        <taxon>Actinomycetota</taxon>
        <taxon>Actinomycetes</taxon>
        <taxon>Streptosporangiales</taxon>
        <taxon>Thermomonosporaceae</taxon>
        <taxon>Actinoallomurus</taxon>
    </lineage>
</organism>
<dbReference type="EMBL" id="BAABHK010000001">
    <property type="protein sequence ID" value="GAA4620463.1"/>
    <property type="molecule type" value="Genomic_DNA"/>
</dbReference>
<protein>
    <recommendedName>
        <fullName evidence="3">Swt1-like HEPN domain-containing protein</fullName>
    </recommendedName>
</protein>